<dbReference type="KEGG" id="cmo:103489264"/>
<dbReference type="RefSeq" id="XP_008446569.2">
    <property type="nucleotide sequence ID" value="XM_008448347.3"/>
</dbReference>
<dbReference type="InParanoid" id="A0A1S3BG13"/>
<dbReference type="Proteomes" id="UP001652600">
    <property type="component" value="Chromosome 10"/>
</dbReference>
<dbReference type="AlphaFoldDB" id="A0A1S3BG13"/>
<keyword evidence="1" id="KW-1185">Reference proteome</keyword>
<evidence type="ECO:0000313" key="1">
    <source>
        <dbReference type="Proteomes" id="UP001652600"/>
    </source>
</evidence>
<dbReference type="GeneID" id="103489264"/>
<protein>
    <submittedName>
        <fullName evidence="2">Uncharacterized protein LOC103489264</fullName>
    </submittedName>
</protein>
<accession>A0A1S3BG13</accession>
<sequence>MNSMKQLTSRLEPCKHNTQRNPPFSLCICSQFCFLAEYFIGSHLTIKFQIHSNFTITMDFKAELNTQITEEEEDCYYAEIRKQIILLLTAYDDDEEQPPRTAAKPGAKVQQRDRWPQIKGNLSLCPNGKDFEEPVWHVNSWENGNGTGVFIPQAVKYKKYCVLRRLRKHERKEKHRQKNIETEDHSCFYKDKLQRKKYPSSLSIV</sequence>
<name>A0A1S3BG13_CUCME</name>
<organism evidence="1 2">
    <name type="scientific">Cucumis melo</name>
    <name type="common">Muskmelon</name>
    <dbReference type="NCBI Taxonomy" id="3656"/>
    <lineage>
        <taxon>Eukaryota</taxon>
        <taxon>Viridiplantae</taxon>
        <taxon>Streptophyta</taxon>
        <taxon>Embryophyta</taxon>
        <taxon>Tracheophyta</taxon>
        <taxon>Spermatophyta</taxon>
        <taxon>Magnoliopsida</taxon>
        <taxon>eudicotyledons</taxon>
        <taxon>Gunneridae</taxon>
        <taxon>Pentapetalae</taxon>
        <taxon>rosids</taxon>
        <taxon>fabids</taxon>
        <taxon>Cucurbitales</taxon>
        <taxon>Cucurbitaceae</taxon>
        <taxon>Benincaseae</taxon>
        <taxon>Cucumis</taxon>
    </lineage>
</organism>
<gene>
    <name evidence="2" type="primary">LOC103489264</name>
</gene>
<proteinExistence type="predicted"/>
<dbReference type="PANTHER" id="PTHR34956">
    <property type="entry name" value="OS05G0397300 PROTEIN"/>
    <property type="match status" value="1"/>
</dbReference>
<dbReference type="PANTHER" id="PTHR34956:SF1">
    <property type="entry name" value="DUF4005 DOMAIN-CONTAINING PROTEIN"/>
    <property type="match status" value="1"/>
</dbReference>
<reference evidence="2" key="1">
    <citation type="submission" date="2025-08" db="UniProtKB">
        <authorList>
            <consortium name="RefSeq"/>
        </authorList>
    </citation>
    <scope>IDENTIFICATION</scope>
    <source>
        <tissue evidence="2">Stem</tissue>
    </source>
</reference>
<evidence type="ECO:0000313" key="2">
    <source>
        <dbReference type="RefSeq" id="XP_008446569.2"/>
    </source>
</evidence>